<dbReference type="Gene3D" id="3.30.70.330">
    <property type="match status" value="1"/>
</dbReference>
<dbReference type="AlphaFoldDB" id="A0A2P6S4Q1"/>
<dbReference type="GO" id="GO:0050832">
    <property type="term" value="P:defense response to fungus"/>
    <property type="evidence" value="ECO:0007669"/>
    <property type="project" value="EnsemblPlants"/>
</dbReference>
<accession>A0A2P6S4Q1</accession>
<dbReference type="GO" id="GO:0003723">
    <property type="term" value="F:RNA binding"/>
    <property type="evidence" value="ECO:0007669"/>
    <property type="project" value="UniProtKB-UniRule"/>
</dbReference>
<feature type="domain" description="RRM" evidence="2">
    <location>
        <begin position="6"/>
        <end position="80"/>
    </location>
</feature>
<proteinExistence type="predicted"/>
<dbReference type="SUPFAM" id="SSF54928">
    <property type="entry name" value="RNA-binding domain, RBD"/>
    <property type="match status" value="1"/>
</dbReference>
<keyword evidence="4" id="KW-1185">Reference proteome</keyword>
<protein>
    <submittedName>
        <fullName evidence="3">Putative nucleotide-binding alpha-beta plait domain-containing protein</fullName>
    </submittedName>
</protein>
<dbReference type="GO" id="GO:0005634">
    <property type="term" value="C:nucleus"/>
    <property type="evidence" value="ECO:0007669"/>
    <property type="project" value="EnsemblPlants"/>
</dbReference>
<evidence type="ECO:0000256" key="1">
    <source>
        <dbReference type="PROSITE-ProRule" id="PRU00176"/>
    </source>
</evidence>
<name>A0A2P6S4Q1_ROSCH</name>
<dbReference type="Pfam" id="PF00076">
    <property type="entry name" value="RRM_1"/>
    <property type="match status" value="1"/>
</dbReference>
<sequence length="254" mass="26895">MYPGGYTAEVTSLSAKATEKDVFDFFSHCGAVEHVEIMRSGEYTCAAYVTFRDAYALETAILLSGARIVDQCVCIARWGNYVDEVDSWHSPAYNSENHSSSTAIHTSQFVSSPGEAVTVAQEVVKTLVAKGYVLGQDALVKAKALDESYQVSATAAAKVYELSDRIGLTERIQEGREVVKSLDENFHVSDITKSAATATGTAVVVAATVTGRAALAAGSAVVNSSYFAKGALWVSDMLTRAGKAAADLGSHDSK</sequence>
<dbReference type="InterPro" id="IPR035979">
    <property type="entry name" value="RBD_domain_sf"/>
</dbReference>
<dbReference type="Gramene" id="PRQ53645">
    <property type="protein sequence ID" value="PRQ53645"/>
    <property type="gene ID" value="RchiOBHm_Chr2g0168821"/>
</dbReference>
<organism evidence="3 4">
    <name type="scientific">Rosa chinensis</name>
    <name type="common">China rose</name>
    <dbReference type="NCBI Taxonomy" id="74649"/>
    <lineage>
        <taxon>Eukaryota</taxon>
        <taxon>Viridiplantae</taxon>
        <taxon>Streptophyta</taxon>
        <taxon>Embryophyta</taxon>
        <taxon>Tracheophyta</taxon>
        <taxon>Spermatophyta</taxon>
        <taxon>Magnoliopsida</taxon>
        <taxon>eudicotyledons</taxon>
        <taxon>Gunneridae</taxon>
        <taxon>Pentapetalae</taxon>
        <taxon>rosids</taxon>
        <taxon>fabids</taxon>
        <taxon>Rosales</taxon>
        <taxon>Rosaceae</taxon>
        <taxon>Rosoideae</taxon>
        <taxon>Rosoideae incertae sedis</taxon>
        <taxon>Rosa</taxon>
    </lineage>
</organism>
<gene>
    <name evidence="3" type="ORF">RchiOBHm_Chr2g0168821</name>
</gene>
<dbReference type="EMBL" id="PDCK01000040">
    <property type="protein sequence ID" value="PRQ53645.1"/>
    <property type="molecule type" value="Genomic_DNA"/>
</dbReference>
<dbReference type="PANTHER" id="PTHR32343:SF16">
    <property type="entry name" value="RNA-BINDING (RRM_RBD_RNP MOTIFS) FAMILY PROTEIN"/>
    <property type="match status" value="1"/>
</dbReference>
<dbReference type="STRING" id="74649.A0A2P6S4Q1"/>
<dbReference type="OMA" id="HCGAVEH"/>
<reference evidence="3 4" key="1">
    <citation type="journal article" date="2018" name="Nat. Genet.">
        <title>The Rosa genome provides new insights in the design of modern roses.</title>
        <authorList>
            <person name="Bendahmane M."/>
        </authorList>
    </citation>
    <scope>NUCLEOTIDE SEQUENCE [LARGE SCALE GENOMIC DNA]</scope>
    <source>
        <strain evidence="4">cv. Old Blush</strain>
    </source>
</reference>
<evidence type="ECO:0000313" key="3">
    <source>
        <dbReference type="EMBL" id="PRQ53645.1"/>
    </source>
</evidence>
<dbReference type="PANTHER" id="PTHR32343">
    <property type="entry name" value="SERINE/ARGININE-RICH SPLICING FACTOR"/>
    <property type="match status" value="1"/>
</dbReference>
<dbReference type="InterPro" id="IPR000504">
    <property type="entry name" value="RRM_dom"/>
</dbReference>
<dbReference type="InterPro" id="IPR012677">
    <property type="entry name" value="Nucleotide-bd_a/b_plait_sf"/>
</dbReference>
<dbReference type="OrthoDB" id="7763451at2759"/>
<dbReference type="PROSITE" id="PS50102">
    <property type="entry name" value="RRM"/>
    <property type="match status" value="1"/>
</dbReference>
<dbReference type="Proteomes" id="UP000238479">
    <property type="component" value="Chromosome 2"/>
</dbReference>
<evidence type="ECO:0000259" key="2">
    <source>
        <dbReference type="PROSITE" id="PS50102"/>
    </source>
</evidence>
<evidence type="ECO:0000313" key="4">
    <source>
        <dbReference type="Proteomes" id="UP000238479"/>
    </source>
</evidence>
<keyword evidence="1" id="KW-0694">RNA-binding</keyword>
<dbReference type="SMART" id="SM00360">
    <property type="entry name" value="RRM"/>
    <property type="match status" value="1"/>
</dbReference>
<comment type="caution">
    <text evidence="3">The sequence shown here is derived from an EMBL/GenBank/DDBJ whole genome shotgun (WGS) entry which is preliminary data.</text>
</comment>